<reference evidence="1" key="1">
    <citation type="submission" date="2021-12" db="EMBL/GenBank/DDBJ databases">
        <authorList>
            <person name="Criscuolo A."/>
        </authorList>
    </citation>
    <scope>NUCLEOTIDE SEQUENCE</scope>
    <source>
        <strain evidence="1">CIP111894</strain>
    </source>
</reference>
<proteinExistence type="predicted"/>
<name>A0ABM9B6Q4_9BACL</name>
<sequence>MQQHKPWQWLIDDINADIEFYEKHGMDKDNPELYERFKIMLKKAELKQANAMKSI</sequence>
<gene>
    <name evidence="1" type="ORF">PAECIP111894_00231</name>
</gene>
<protein>
    <submittedName>
        <fullName evidence="1">Uncharacterized protein</fullName>
    </submittedName>
</protein>
<accession>A0ABM9B6Q4</accession>
<evidence type="ECO:0000313" key="2">
    <source>
        <dbReference type="Proteomes" id="UP000838749"/>
    </source>
</evidence>
<organism evidence="1 2">
    <name type="scientific">Paenibacillus pseudetheri</name>
    <dbReference type="NCBI Taxonomy" id="2897682"/>
    <lineage>
        <taxon>Bacteria</taxon>
        <taxon>Bacillati</taxon>
        <taxon>Bacillota</taxon>
        <taxon>Bacilli</taxon>
        <taxon>Bacillales</taxon>
        <taxon>Paenibacillaceae</taxon>
        <taxon>Paenibacillus</taxon>
    </lineage>
</organism>
<evidence type="ECO:0000313" key="1">
    <source>
        <dbReference type="EMBL" id="CAH1054086.1"/>
    </source>
</evidence>
<dbReference type="EMBL" id="CAKMAB010000001">
    <property type="protein sequence ID" value="CAH1054086.1"/>
    <property type="molecule type" value="Genomic_DNA"/>
</dbReference>
<keyword evidence="2" id="KW-1185">Reference proteome</keyword>
<dbReference type="RefSeq" id="WP_234530134.1">
    <property type="nucleotide sequence ID" value="NZ_CAKMAB010000001.1"/>
</dbReference>
<comment type="caution">
    <text evidence="1">The sequence shown here is derived from an EMBL/GenBank/DDBJ whole genome shotgun (WGS) entry which is preliminary data.</text>
</comment>
<dbReference type="Proteomes" id="UP000838749">
    <property type="component" value="Unassembled WGS sequence"/>
</dbReference>